<dbReference type="GeneID" id="103507850"/>
<organism evidence="2 3">
    <name type="scientific">Diaphorina citri</name>
    <name type="common">Asian citrus psyllid</name>
    <dbReference type="NCBI Taxonomy" id="121845"/>
    <lineage>
        <taxon>Eukaryota</taxon>
        <taxon>Metazoa</taxon>
        <taxon>Ecdysozoa</taxon>
        <taxon>Arthropoda</taxon>
        <taxon>Hexapoda</taxon>
        <taxon>Insecta</taxon>
        <taxon>Pterygota</taxon>
        <taxon>Neoptera</taxon>
        <taxon>Paraneoptera</taxon>
        <taxon>Hemiptera</taxon>
        <taxon>Sternorrhyncha</taxon>
        <taxon>Psylloidea</taxon>
        <taxon>Psyllidae</taxon>
        <taxon>Diaphorininae</taxon>
        <taxon>Diaphorina</taxon>
    </lineage>
</organism>
<dbReference type="PaxDb" id="121845-A0A1S3D050"/>
<protein>
    <submittedName>
        <fullName evidence="3">Protein C19orf12 homolog</fullName>
    </submittedName>
</protein>
<keyword evidence="2" id="KW-1185">Reference proteome</keyword>
<proteinExistence type="inferred from homology"/>
<dbReference type="Proteomes" id="UP000079169">
    <property type="component" value="Unplaced"/>
</dbReference>
<dbReference type="Pfam" id="PF20721">
    <property type="entry name" value="C19orf12"/>
    <property type="match status" value="1"/>
</dbReference>
<gene>
    <name evidence="3" type="primary">LOC103507850</name>
</gene>
<evidence type="ECO:0000256" key="1">
    <source>
        <dbReference type="ARBA" id="ARBA00029457"/>
    </source>
</evidence>
<dbReference type="STRING" id="121845.A0A1S3D050"/>
<dbReference type="InterPro" id="IPR033369">
    <property type="entry name" value="C19orf12"/>
</dbReference>
<dbReference type="OrthoDB" id="5976774at2759"/>
<dbReference type="RefSeq" id="XP_008470621.1">
    <property type="nucleotide sequence ID" value="XM_008472399.1"/>
</dbReference>
<dbReference type="AlphaFoldDB" id="A0A1S3D050"/>
<dbReference type="PANTHER" id="PTHR31493:SF1">
    <property type="entry name" value="PROTEIN C19ORF12"/>
    <property type="match status" value="1"/>
</dbReference>
<evidence type="ECO:0000313" key="2">
    <source>
        <dbReference type="Proteomes" id="UP000079169"/>
    </source>
</evidence>
<accession>A0A1S3D050</accession>
<dbReference type="KEGG" id="dci:103507850"/>
<comment type="similarity">
    <text evidence="1">Belongs to the C19orf12 family.</text>
</comment>
<name>A0A1S3D050_DIACI</name>
<sequence>MPIDAGELVRVVVDVMSHENARVTLTESIKGGVLAGIGAVVGGLALGRTGIAVGGLLGGLFGMTATGDFKPVYEIIRDDFTAAQKAMLAARLTRALQTAGVDDIVRLTALAYSPNIHGLIVSEVLGFMRNEMNMAIQM</sequence>
<evidence type="ECO:0000313" key="3">
    <source>
        <dbReference type="RefSeq" id="XP_008470621.1"/>
    </source>
</evidence>
<dbReference type="PANTHER" id="PTHR31493">
    <property type="entry name" value="NAZO FAMILY MEMBER"/>
    <property type="match status" value="1"/>
</dbReference>
<reference evidence="3" key="1">
    <citation type="submission" date="2025-08" db="UniProtKB">
        <authorList>
            <consortium name="RefSeq"/>
        </authorList>
    </citation>
    <scope>IDENTIFICATION</scope>
</reference>